<sequence length="146" mass="17194">MRLYLAHNYGTRHLVKNLIQPMWEKDFDVELLNPFASRPELYDIVDSSEKYAKHINEQLGGATAREIVEMDLRNIRESDGLIAYMKNVSIGTNMEIFYNAYILNKPTIAIVHEEDLLHHVWLRELANPVMYDDLTKYTFDKVFRSE</sequence>
<reference evidence="1" key="1">
    <citation type="journal article" date="2015" name="Nature">
        <title>Complex archaea that bridge the gap between prokaryotes and eukaryotes.</title>
        <authorList>
            <person name="Spang A."/>
            <person name="Saw J.H."/>
            <person name="Jorgensen S.L."/>
            <person name="Zaremba-Niedzwiedzka K."/>
            <person name="Martijn J."/>
            <person name="Lind A.E."/>
            <person name="van Eijk R."/>
            <person name="Schleper C."/>
            <person name="Guy L."/>
            <person name="Ettema T.J."/>
        </authorList>
    </citation>
    <scope>NUCLEOTIDE SEQUENCE</scope>
</reference>
<dbReference type="SUPFAM" id="SSF52309">
    <property type="entry name" value="N-(deoxy)ribosyltransferase-like"/>
    <property type="match status" value="1"/>
</dbReference>
<protein>
    <submittedName>
        <fullName evidence="1">Uncharacterized protein</fullName>
    </submittedName>
</protein>
<proteinExistence type="predicted"/>
<dbReference type="Gene3D" id="3.40.50.450">
    <property type="match status" value="1"/>
</dbReference>
<dbReference type="EMBL" id="LAZR01001681">
    <property type="protein sequence ID" value="KKN40885.1"/>
    <property type="molecule type" value="Genomic_DNA"/>
</dbReference>
<evidence type="ECO:0000313" key="1">
    <source>
        <dbReference type="EMBL" id="KKN40885.1"/>
    </source>
</evidence>
<gene>
    <name evidence="1" type="ORF">LCGC14_0729070</name>
</gene>
<dbReference type="AlphaFoldDB" id="A0A0F9QAA1"/>
<accession>A0A0F9QAA1</accession>
<name>A0A0F9QAA1_9ZZZZ</name>
<organism evidence="1">
    <name type="scientific">marine sediment metagenome</name>
    <dbReference type="NCBI Taxonomy" id="412755"/>
    <lineage>
        <taxon>unclassified sequences</taxon>
        <taxon>metagenomes</taxon>
        <taxon>ecological metagenomes</taxon>
    </lineage>
</organism>
<comment type="caution">
    <text evidence="1">The sequence shown here is derived from an EMBL/GenBank/DDBJ whole genome shotgun (WGS) entry which is preliminary data.</text>
</comment>